<dbReference type="AlphaFoldDB" id="A0A2P6QDE2"/>
<organism evidence="1 2">
    <name type="scientific">Rosa chinensis</name>
    <name type="common">China rose</name>
    <dbReference type="NCBI Taxonomy" id="74649"/>
    <lineage>
        <taxon>Eukaryota</taxon>
        <taxon>Viridiplantae</taxon>
        <taxon>Streptophyta</taxon>
        <taxon>Embryophyta</taxon>
        <taxon>Tracheophyta</taxon>
        <taxon>Spermatophyta</taxon>
        <taxon>Magnoliopsida</taxon>
        <taxon>eudicotyledons</taxon>
        <taxon>Gunneridae</taxon>
        <taxon>Pentapetalae</taxon>
        <taxon>rosids</taxon>
        <taxon>fabids</taxon>
        <taxon>Rosales</taxon>
        <taxon>Rosaceae</taxon>
        <taxon>Rosoideae</taxon>
        <taxon>Rosoideae incertae sedis</taxon>
        <taxon>Rosa</taxon>
    </lineage>
</organism>
<sequence>MSTLCQEKKAFIPDDHRSLYLCFGEYEEGSKVSYTILSASLHQLFYACSSPRQLQLVTRFSGEGLPRYVGCGLWGSKILLGGGAKPAYLHCPSRGQPASGCFIHHEVRKIYCFETTEETQVPMPLPKKMLKGNIQPLLVEVNGKLYALGKSLPSFEMFDGNDWSELAPPPHGTYLCYPFTHSDPACQFDVYYAVAGTNILVSDGGSSFRFDTSDPKQGWRRLISADQFSFDPFCFKGTSVVVNDGKQFVLFTFQPSDGQHISVHLIAYDFDSITQDYSRVPLAPYLMEYKDDRLGDLPLPNYRLVHIGDNAVCLLMSKLLPNGVDERKKKMIRCVEFAAFTFKVRDNTRLSLKIRFLPHTSKLIYDDDNDDDMDMASRTGQMLGAFLLENSQVNKEDLAAEH</sequence>
<dbReference type="Proteomes" id="UP000238479">
    <property type="component" value="Chromosome 5"/>
</dbReference>
<proteinExistence type="predicted"/>
<evidence type="ECO:0000313" key="2">
    <source>
        <dbReference type="Proteomes" id="UP000238479"/>
    </source>
</evidence>
<dbReference type="EMBL" id="PDCK01000043">
    <property type="protein sequence ID" value="PRQ32200.1"/>
    <property type="molecule type" value="Genomic_DNA"/>
</dbReference>
<keyword evidence="2" id="KW-1185">Reference proteome</keyword>
<comment type="caution">
    <text evidence="1">The sequence shown here is derived from an EMBL/GenBank/DDBJ whole genome shotgun (WGS) entry which is preliminary data.</text>
</comment>
<dbReference type="Pfam" id="PF07893">
    <property type="entry name" value="DUF1668"/>
    <property type="match status" value="1"/>
</dbReference>
<evidence type="ECO:0000313" key="1">
    <source>
        <dbReference type="EMBL" id="PRQ32200.1"/>
    </source>
</evidence>
<dbReference type="InterPro" id="IPR012871">
    <property type="entry name" value="DUF1668_ORYSA"/>
</dbReference>
<gene>
    <name evidence="1" type="ORF">RchiOBHm_Chr5g0043771</name>
</gene>
<accession>A0A2P6QDE2</accession>
<reference evidence="1 2" key="1">
    <citation type="journal article" date="2018" name="Nat. Genet.">
        <title>The Rosa genome provides new insights in the design of modern roses.</title>
        <authorList>
            <person name="Bendahmane M."/>
        </authorList>
    </citation>
    <scope>NUCLEOTIDE SEQUENCE [LARGE SCALE GENOMIC DNA]</scope>
    <source>
        <strain evidence="2">cv. Old Blush</strain>
    </source>
</reference>
<protein>
    <submittedName>
        <fullName evidence="1">Putative galactose oxidase/kelch, beta-propeller, galactose oxidase, beta-propeller</fullName>
    </submittedName>
</protein>
<dbReference type="SUPFAM" id="SSF50965">
    <property type="entry name" value="Galactose oxidase, central domain"/>
    <property type="match status" value="1"/>
</dbReference>
<name>A0A2P6QDE2_ROSCH</name>
<dbReference type="InterPro" id="IPR011043">
    <property type="entry name" value="Gal_Oxase/kelch_b-propeller"/>
</dbReference>
<dbReference type="Gramene" id="PRQ32200">
    <property type="protein sequence ID" value="PRQ32200"/>
    <property type="gene ID" value="RchiOBHm_Chr5g0043771"/>
</dbReference>